<dbReference type="InterPro" id="IPR018764">
    <property type="entry name" value="RskA_C"/>
</dbReference>
<evidence type="ECO:0000256" key="10">
    <source>
        <dbReference type="SAM" id="Phobius"/>
    </source>
</evidence>
<organism evidence="13 14">
    <name type="scientific">Thermus oshimai JL-2</name>
    <dbReference type="NCBI Taxonomy" id="751945"/>
    <lineage>
        <taxon>Bacteria</taxon>
        <taxon>Thermotogati</taxon>
        <taxon>Deinococcota</taxon>
        <taxon>Deinococci</taxon>
        <taxon>Thermales</taxon>
        <taxon>Thermaceae</taxon>
        <taxon>Thermus</taxon>
    </lineage>
</organism>
<dbReference type="Gene3D" id="1.10.10.1320">
    <property type="entry name" value="Anti-sigma factor, zinc-finger domain"/>
    <property type="match status" value="1"/>
</dbReference>
<evidence type="ECO:0000313" key="13">
    <source>
        <dbReference type="EMBL" id="AFV77359.1"/>
    </source>
</evidence>
<feature type="region of interest" description="Disordered" evidence="9">
    <location>
        <begin position="188"/>
        <end position="207"/>
    </location>
</feature>
<evidence type="ECO:0000256" key="4">
    <source>
        <dbReference type="ARBA" id="ARBA00022692"/>
    </source>
</evidence>
<accession>K7R8H0</accession>
<reference evidence="13 14" key="1">
    <citation type="journal article" date="2013" name="Genome Announc.">
        <title>Whole Genome Sequencing of Thermus oshimai JL-2 and Thermus thermophilus JL-18, Incomplete Denitrifiers from the United States Great Basin.</title>
        <authorList>
            <person name="Murugapiran S.K."/>
            <person name="Huntemann M."/>
            <person name="Wei C.L."/>
            <person name="Han J."/>
            <person name="Detter J.C."/>
            <person name="Han C.S."/>
            <person name="Erkkila T.H."/>
            <person name="Teshima H."/>
            <person name="Chen A."/>
            <person name="Kyrpides N."/>
            <person name="Mavrommatis K."/>
            <person name="Markowitz V."/>
            <person name="Szeto E."/>
            <person name="Ivanova N."/>
            <person name="Pagani I."/>
            <person name="Lam J."/>
            <person name="McDonald A.I."/>
            <person name="Dodsworth J.A."/>
            <person name="Pati A."/>
            <person name="Goodwin L."/>
            <person name="Peters L."/>
            <person name="Pitluck S."/>
            <person name="Woyke T."/>
            <person name="Hedlund B.P."/>
        </authorList>
    </citation>
    <scope>NUCLEOTIDE SEQUENCE</scope>
    <source>
        <strain evidence="13 14">JL-2</strain>
        <plasmid evidence="13">pTHEOS01</plasmid>
    </source>
</reference>
<keyword evidence="14" id="KW-1185">Reference proteome</keyword>
<evidence type="ECO:0000313" key="14">
    <source>
        <dbReference type="Proteomes" id="UP000000211"/>
    </source>
</evidence>
<dbReference type="InterPro" id="IPR027383">
    <property type="entry name" value="Znf_put"/>
</dbReference>
<evidence type="ECO:0000256" key="8">
    <source>
        <dbReference type="ARBA" id="ARBA00030803"/>
    </source>
</evidence>
<dbReference type="InterPro" id="IPR051474">
    <property type="entry name" value="Anti-sigma-K/W_factor"/>
</dbReference>
<evidence type="ECO:0000256" key="5">
    <source>
        <dbReference type="ARBA" id="ARBA00022989"/>
    </source>
</evidence>
<dbReference type="Proteomes" id="UP000000211">
    <property type="component" value="Plasmid pTHEOS01"/>
</dbReference>
<name>K7R8H0_THEOS</name>
<sequence length="207" mass="22236">MKPEELREFLPLYALNALSPEERARVEAALSEHPELLPELKALMEAAGLLAEGTEAPLPPGLKARVLSRLRAERRRKVWLPLLARVAAVVLLSALGYGLYFAGGWLLALADPATQVLTLESPQGSAVGRAVLRRDGTVLLLLKASPPSGKVFQAWGVEEGGLRPLPTFRWTPKTLRLPPEAQAVAVSLEPPGGSPAPTEVFALPRTP</sequence>
<keyword evidence="6 10" id="KW-0472">Membrane</keyword>
<proteinExistence type="predicted"/>
<dbReference type="EMBL" id="CP003250">
    <property type="protein sequence ID" value="AFV77359.1"/>
    <property type="molecule type" value="Genomic_DNA"/>
</dbReference>
<gene>
    <name evidence="13" type="ORF">Theos_2373</name>
</gene>
<keyword evidence="3" id="KW-1003">Cell membrane</keyword>
<dbReference type="AlphaFoldDB" id="K7R8H0"/>
<evidence type="ECO:0000256" key="2">
    <source>
        <dbReference type="ARBA" id="ARBA00004236"/>
    </source>
</evidence>
<dbReference type="Pfam" id="PF10099">
    <property type="entry name" value="RskA_C"/>
    <property type="match status" value="1"/>
</dbReference>
<evidence type="ECO:0000256" key="9">
    <source>
        <dbReference type="SAM" id="MobiDB-lite"/>
    </source>
</evidence>
<evidence type="ECO:0000259" key="11">
    <source>
        <dbReference type="Pfam" id="PF10099"/>
    </source>
</evidence>
<evidence type="ECO:0000256" key="6">
    <source>
        <dbReference type="ARBA" id="ARBA00023136"/>
    </source>
</evidence>
<evidence type="ECO:0000256" key="3">
    <source>
        <dbReference type="ARBA" id="ARBA00022475"/>
    </source>
</evidence>
<dbReference type="PANTHER" id="PTHR37461">
    <property type="entry name" value="ANTI-SIGMA-K FACTOR RSKA"/>
    <property type="match status" value="1"/>
</dbReference>
<comment type="subcellular location">
    <subcellularLocation>
        <location evidence="2">Cell membrane</location>
    </subcellularLocation>
    <subcellularLocation>
        <location evidence="1">Membrane</location>
        <topology evidence="1">Single-pass membrane protein</topology>
    </subcellularLocation>
</comment>
<dbReference type="GO" id="GO:0016989">
    <property type="term" value="F:sigma factor antagonist activity"/>
    <property type="evidence" value="ECO:0007669"/>
    <property type="project" value="TreeGrafter"/>
</dbReference>
<evidence type="ECO:0000259" key="12">
    <source>
        <dbReference type="Pfam" id="PF13490"/>
    </source>
</evidence>
<evidence type="ECO:0000256" key="7">
    <source>
        <dbReference type="ARBA" id="ARBA00029829"/>
    </source>
</evidence>
<dbReference type="PANTHER" id="PTHR37461:SF1">
    <property type="entry name" value="ANTI-SIGMA-K FACTOR RSKA"/>
    <property type="match status" value="1"/>
</dbReference>
<dbReference type="GO" id="GO:0005886">
    <property type="term" value="C:plasma membrane"/>
    <property type="evidence" value="ECO:0007669"/>
    <property type="project" value="UniProtKB-SubCell"/>
</dbReference>
<keyword evidence="4 10" id="KW-0812">Transmembrane</keyword>
<evidence type="ECO:0000256" key="1">
    <source>
        <dbReference type="ARBA" id="ARBA00004167"/>
    </source>
</evidence>
<dbReference type="PATRIC" id="fig|751945.3.peg.2312"/>
<geneLocation type="plasmid" evidence="13 14">
    <name>pTHEOS01</name>
</geneLocation>
<dbReference type="InterPro" id="IPR041916">
    <property type="entry name" value="Anti_sigma_zinc_sf"/>
</dbReference>
<feature type="domain" description="Putative zinc-finger" evidence="12">
    <location>
        <begin position="4"/>
        <end position="31"/>
    </location>
</feature>
<dbReference type="RefSeq" id="WP_015065354.1">
    <property type="nucleotide sequence ID" value="NC_019387.1"/>
</dbReference>
<dbReference type="GO" id="GO:0006417">
    <property type="term" value="P:regulation of translation"/>
    <property type="evidence" value="ECO:0007669"/>
    <property type="project" value="TreeGrafter"/>
</dbReference>
<protein>
    <recommendedName>
        <fullName evidence="8">Regulator of SigK</fullName>
    </recommendedName>
    <alternativeName>
        <fullName evidence="7">Sigma-K anti-sigma factor RskA</fullName>
    </alternativeName>
</protein>
<keyword evidence="13" id="KW-0614">Plasmid</keyword>
<dbReference type="HOGENOM" id="CLU_075802_4_0_0"/>
<dbReference type="OrthoDB" id="26094at2"/>
<dbReference type="KEGG" id="tos:Theos_2373"/>
<keyword evidence="5 10" id="KW-1133">Transmembrane helix</keyword>
<feature type="transmembrane region" description="Helical" evidence="10">
    <location>
        <begin position="78"/>
        <end position="107"/>
    </location>
</feature>
<dbReference type="Pfam" id="PF13490">
    <property type="entry name" value="zf-HC2"/>
    <property type="match status" value="1"/>
</dbReference>
<feature type="domain" description="Anti-sigma K factor RskA C-terminal" evidence="11">
    <location>
        <begin position="84"/>
        <end position="198"/>
    </location>
</feature>